<gene>
    <name evidence="1" type="ORF">COS54_02640</name>
</gene>
<organism evidence="1 2">
    <name type="scientific">Candidatus Shapirobacteria bacterium CG03_land_8_20_14_0_80_39_12</name>
    <dbReference type="NCBI Taxonomy" id="1974879"/>
    <lineage>
        <taxon>Bacteria</taxon>
        <taxon>Candidatus Shapironibacteriota</taxon>
    </lineage>
</organism>
<evidence type="ECO:0000313" key="2">
    <source>
        <dbReference type="Proteomes" id="UP000229631"/>
    </source>
</evidence>
<evidence type="ECO:0008006" key="3">
    <source>
        <dbReference type="Google" id="ProtNLM"/>
    </source>
</evidence>
<reference evidence="2" key="1">
    <citation type="submission" date="2017-09" db="EMBL/GenBank/DDBJ databases">
        <title>Depth-based differentiation of microbial function through sediment-hosted aquifers and enrichment of novel symbionts in the deep terrestrial subsurface.</title>
        <authorList>
            <person name="Probst A.J."/>
            <person name="Ladd B."/>
            <person name="Jarett J.K."/>
            <person name="Geller-Mcgrath D.E."/>
            <person name="Sieber C.M.K."/>
            <person name="Emerson J.B."/>
            <person name="Anantharaman K."/>
            <person name="Thomas B.C."/>
            <person name="Malmstrom R."/>
            <person name="Stieglmeier M."/>
            <person name="Klingl A."/>
            <person name="Woyke T."/>
            <person name="Ryan C.M."/>
            <person name="Banfield J.F."/>
        </authorList>
    </citation>
    <scope>NUCLEOTIDE SEQUENCE [LARGE SCALE GENOMIC DNA]</scope>
</reference>
<evidence type="ECO:0000313" key="1">
    <source>
        <dbReference type="EMBL" id="PIV00647.1"/>
    </source>
</evidence>
<protein>
    <recommendedName>
        <fullName evidence="3">Calcineurin-like phosphoesterase domain-containing protein</fullName>
    </recommendedName>
</protein>
<dbReference type="AlphaFoldDB" id="A0A2M7BC23"/>
<dbReference type="InterPro" id="IPR029052">
    <property type="entry name" value="Metallo-depent_PP-like"/>
</dbReference>
<proteinExistence type="predicted"/>
<dbReference type="EMBL" id="PEVC01000047">
    <property type="protein sequence ID" value="PIV00647.1"/>
    <property type="molecule type" value="Genomic_DNA"/>
</dbReference>
<comment type="caution">
    <text evidence="1">The sequence shown here is derived from an EMBL/GenBank/DDBJ whole genome shotgun (WGS) entry which is preliminary data.</text>
</comment>
<dbReference type="SUPFAM" id="SSF56300">
    <property type="entry name" value="Metallo-dependent phosphatases"/>
    <property type="match status" value="1"/>
</dbReference>
<dbReference type="Gene3D" id="3.60.21.10">
    <property type="match status" value="1"/>
</dbReference>
<dbReference type="Proteomes" id="UP000229631">
    <property type="component" value="Unassembled WGS sequence"/>
</dbReference>
<name>A0A2M7BC23_9BACT</name>
<accession>A0A2M7BC23</accession>
<sequence>MGQEAPAVATEAAQLRELLVKNKVKQVFAGHLHYSSDYELGGLRTTVVGAITADRNVQSPKFLEISVSGGKFVQKEVFVAD</sequence>